<feature type="binding site" evidence="8">
    <location>
        <begin position="7"/>
        <end position="15"/>
    </location>
    <ligand>
        <name>ATP</name>
        <dbReference type="ChEBI" id="CHEBI:30616"/>
    </ligand>
</feature>
<feature type="domain" description="Cytidylate kinase" evidence="9">
    <location>
        <begin position="3"/>
        <end position="213"/>
    </location>
</feature>
<proteinExistence type="inferred from homology"/>
<dbReference type="InterPro" id="IPR027417">
    <property type="entry name" value="P-loop_NTPase"/>
</dbReference>
<dbReference type="HAMAP" id="MF_00238">
    <property type="entry name" value="Cytidyl_kinase_type1"/>
    <property type="match status" value="1"/>
</dbReference>
<dbReference type="GO" id="GO:0005829">
    <property type="term" value="C:cytosol"/>
    <property type="evidence" value="ECO:0007669"/>
    <property type="project" value="TreeGrafter"/>
</dbReference>
<keyword evidence="11" id="KW-1185">Reference proteome</keyword>
<organism evidence="10 11">
    <name type="scientific">Stieleria bergensis</name>
    <dbReference type="NCBI Taxonomy" id="2528025"/>
    <lineage>
        <taxon>Bacteria</taxon>
        <taxon>Pseudomonadati</taxon>
        <taxon>Planctomycetota</taxon>
        <taxon>Planctomycetia</taxon>
        <taxon>Pirellulales</taxon>
        <taxon>Pirellulaceae</taxon>
        <taxon>Stieleria</taxon>
    </lineage>
</organism>
<gene>
    <name evidence="8 10" type="primary">cmk</name>
    <name evidence="10" type="ORF">SV7mr_04400</name>
</gene>
<evidence type="ECO:0000256" key="2">
    <source>
        <dbReference type="ARBA" id="ARBA00022679"/>
    </source>
</evidence>
<dbReference type="PANTHER" id="PTHR21299:SF2">
    <property type="entry name" value="CYTIDYLATE KINASE"/>
    <property type="match status" value="1"/>
</dbReference>
<keyword evidence="5 8" id="KW-0067">ATP-binding</keyword>
<dbReference type="GO" id="GO:0036430">
    <property type="term" value="F:CMP kinase activity"/>
    <property type="evidence" value="ECO:0007669"/>
    <property type="project" value="RHEA"/>
</dbReference>
<keyword evidence="4 8" id="KW-0418">Kinase</keyword>
<evidence type="ECO:0000256" key="8">
    <source>
        <dbReference type="HAMAP-Rule" id="MF_00238"/>
    </source>
</evidence>
<comment type="similarity">
    <text evidence="1 8">Belongs to the cytidylate kinase family. Type 1 subfamily.</text>
</comment>
<dbReference type="Pfam" id="PF02224">
    <property type="entry name" value="Cytidylate_kin"/>
    <property type="match status" value="1"/>
</dbReference>
<dbReference type="PANTHER" id="PTHR21299">
    <property type="entry name" value="CYTIDYLATE KINASE/PANTOATE-BETA-ALANINE LIGASE"/>
    <property type="match status" value="1"/>
</dbReference>
<reference evidence="10 11" key="1">
    <citation type="submission" date="2019-02" db="EMBL/GenBank/DDBJ databases">
        <title>Deep-cultivation of Planctomycetes and their phenomic and genomic characterization uncovers novel biology.</title>
        <authorList>
            <person name="Wiegand S."/>
            <person name="Jogler M."/>
            <person name="Boedeker C."/>
            <person name="Pinto D."/>
            <person name="Vollmers J."/>
            <person name="Rivas-Marin E."/>
            <person name="Kohn T."/>
            <person name="Peeters S.H."/>
            <person name="Heuer A."/>
            <person name="Rast P."/>
            <person name="Oberbeckmann S."/>
            <person name="Bunk B."/>
            <person name="Jeske O."/>
            <person name="Meyerdierks A."/>
            <person name="Storesund J.E."/>
            <person name="Kallscheuer N."/>
            <person name="Luecker S."/>
            <person name="Lage O.M."/>
            <person name="Pohl T."/>
            <person name="Merkel B.J."/>
            <person name="Hornburger P."/>
            <person name="Mueller R.-W."/>
            <person name="Bruemmer F."/>
            <person name="Labrenz M."/>
            <person name="Spormann A.M."/>
            <person name="Op den Camp H."/>
            <person name="Overmann J."/>
            <person name="Amann R."/>
            <person name="Jetten M.S.M."/>
            <person name="Mascher T."/>
            <person name="Medema M.H."/>
            <person name="Devos D.P."/>
            <person name="Kaster A.-K."/>
            <person name="Ovreas L."/>
            <person name="Rohde M."/>
            <person name="Galperin M.Y."/>
            <person name="Jogler C."/>
        </authorList>
    </citation>
    <scope>NUCLEOTIDE SEQUENCE [LARGE SCALE GENOMIC DNA]</scope>
    <source>
        <strain evidence="10 11">SV_7m_r</strain>
    </source>
</reference>
<name>A0A517SPA4_9BACT</name>
<evidence type="ECO:0000256" key="1">
    <source>
        <dbReference type="ARBA" id="ARBA00009427"/>
    </source>
</evidence>
<evidence type="ECO:0000256" key="4">
    <source>
        <dbReference type="ARBA" id="ARBA00022777"/>
    </source>
</evidence>
<dbReference type="Gene3D" id="3.40.50.300">
    <property type="entry name" value="P-loop containing nucleotide triphosphate hydrolases"/>
    <property type="match status" value="1"/>
</dbReference>
<evidence type="ECO:0000259" key="9">
    <source>
        <dbReference type="Pfam" id="PF02224"/>
    </source>
</evidence>
<accession>A0A517SPA4</accession>
<dbReference type="CDD" id="cd02020">
    <property type="entry name" value="CMPK"/>
    <property type="match status" value="1"/>
</dbReference>
<evidence type="ECO:0000256" key="3">
    <source>
        <dbReference type="ARBA" id="ARBA00022741"/>
    </source>
</evidence>
<dbReference type="GO" id="GO:0006220">
    <property type="term" value="P:pyrimidine nucleotide metabolic process"/>
    <property type="evidence" value="ECO:0007669"/>
    <property type="project" value="UniProtKB-UniRule"/>
</dbReference>
<keyword evidence="8" id="KW-0963">Cytoplasm</keyword>
<dbReference type="GO" id="GO:0036431">
    <property type="term" value="F:dCMP kinase activity"/>
    <property type="evidence" value="ECO:0007669"/>
    <property type="project" value="InterPro"/>
</dbReference>
<keyword evidence="2 8" id="KW-0808">Transferase</keyword>
<dbReference type="NCBIfam" id="TIGR00017">
    <property type="entry name" value="cmk"/>
    <property type="match status" value="1"/>
</dbReference>
<comment type="catalytic activity">
    <reaction evidence="6 8">
        <text>dCMP + ATP = dCDP + ADP</text>
        <dbReference type="Rhea" id="RHEA:25094"/>
        <dbReference type="ChEBI" id="CHEBI:30616"/>
        <dbReference type="ChEBI" id="CHEBI:57566"/>
        <dbReference type="ChEBI" id="CHEBI:58593"/>
        <dbReference type="ChEBI" id="CHEBI:456216"/>
        <dbReference type="EC" id="2.7.4.25"/>
    </reaction>
</comment>
<evidence type="ECO:0000313" key="11">
    <source>
        <dbReference type="Proteomes" id="UP000315003"/>
    </source>
</evidence>
<dbReference type="InterPro" id="IPR011994">
    <property type="entry name" value="Cytidylate_kinase_dom"/>
</dbReference>
<dbReference type="Proteomes" id="UP000315003">
    <property type="component" value="Chromosome"/>
</dbReference>
<dbReference type="EMBL" id="CP036272">
    <property type="protein sequence ID" value="QDT57952.1"/>
    <property type="molecule type" value="Genomic_DNA"/>
</dbReference>
<dbReference type="EC" id="2.7.4.25" evidence="8"/>
<comment type="subcellular location">
    <subcellularLocation>
        <location evidence="8">Cytoplasm</location>
    </subcellularLocation>
</comment>
<sequence length="215" mass="23550">MIVTIDGPAGAGKSSIAKQIAQALGFEFLDTGALYRAATLASLQAGVDLEDPQTLADFVSQLEIRWQDPQVRVNGSDVSTQIRTPEVTASIKYLADEPRVRAQLSLIQQSIAHGRNMVTEGRDQGAEVFPEAECKIFLTATAEERARRRVLQLAEQGIEEDFQAVLAAQMKRDHEDESRPVGRLRIADGAVVVNSDGLTAQEVKQQIVDLVQQRQ</sequence>
<comment type="catalytic activity">
    <reaction evidence="7 8">
        <text>CMP + ATP = CDP + ADP</text>
        <dbReference type="Rhea" id="RHEA:11600"/>
        <dbReference type="ChEBI" id="CHEBI:30616"/>
        <dbReference type="ChEBI" id="CHEBI:58069"/>
        <dbReference type="ChEBI" id="CHEBI:60377"/>
        <dbReference type="ChEBI" id="CHEBI:456216"/>
        <dbReference type="EC" id="2.7.4.25"/>
    </reaction>
</comment>
<dbReference type="SUPFAM" id="SSF52540">
    <property type="entry name" value="P-loop containing nucleoside triphosphate hydrolases"/>
    <property type="match status" value="1"/>
</dbReference>
<dbReference type="RefSeq" id="WP_145268769.1">
    <property type="nucleotide sequence ID" value="NZ_CP036272.1"/>
</dbReference>
<dbReference type="InterPro" id="IPR003136">
    <property type="entry name" value="Cytidylate_kin"/>
</dbReference>
<evidence type="ECO:0000313" key="10">
    <source>
        <dbReference type="EMBL" id="QDT57952.1"/>
    </source>
</evidence>
<evidence type="ECO:0000256" key="6">
    <source>
        <dbReference type="ARBA" id="ARBA00047615"/>
    </source>
</evidence>
<keyword evidence="3 8" id="KW-0547">Nucleotide-binding</keyword>
<protein>
    <recommendedName>
        <fullName evidence="8">Cytidylate kinase</fullName>
        <shortName evidence="8">CK</shortName>
        <ecNumber evidence="8">2.7.4.25</ecNumber>
    </recommendedName>
    <alternativeName>
        <fullName evidence="8">Cytidine monophosphate kinase</fullName>
        <shortName evidence="8">CMP kinase</shortName>
    </alternativeName>
</protein>
<evidence type="ECO:0000256" key="7">
    <source>
        <dbReference type="ARBA" id="ARBA00048478"/>
    </source>
</evidence>
<dbReference type="OrthoDB" id="9807434at2"/>
<dbReference type="AlphaFoldDB" id="A0A517SPA4"/>
<dbReference type="GO" id="GO:0015949">
    <property type="term" value="P:nucleobase-containing small molecule interconversion"/>
    <property type="evidence" value="ECO:0007669"/>
    <property type="project" value="TreeGrafter"/>
</dbReference>
<evidence type="ECO:0000256" key="5">
    <source>
        <dbReference type="ARBA" id="ARBA00022840"/>
    </source>
</evidence>
<dbReference type="GO" id="GO:0005524">
    <property type="term" value="F:ATP binding"/>
    <property type="evidence" value="ECO:0007669"/>
    <property type="project" value="UniProtKB-UniRule"/>
</dbReference>